<dbReference type="InterPro" id="IPR001381">
    <property type="entry name" value="DHquinase_I"/>
</dbReference>
<dbReference type="HAMAP" id="MF_00214">
    <property type="entry name" value="AroD"/>
    <property type="match status" value="1"/>
</dbReference>
<keyword evidence="5" id="KW-0028">Amino-acid biosynthesis</keyword>
<organism evidence="6 7">
    <name type="scientific">Alkalibacter rhizosphaerae</name>
    <dbReference type="NCBI Taxonomy" id="2815577"/>
    <lineage>
        <taxon>Bacteria</taxon>
        <taxon>Bacillati</taxon>
        <taxon>Bacillota</taxon>
        <taxon>Clostridia</taxon>
        <taxon>Eubacteriales</taxon>
        <taxon>Eubacteriaceae</taxon>
        <taxon>Alkalibacter</taxon>
    </lineage>
</organism>
<dbReference type="EC" id="4.2.1.10" evidence="5"/>
<evidence type="ECO:0000256" key="1">
    <source>
        <dbReference type="ARBA" id="ARBA00001864"/>
    </source>
</evidence>
<comment type="caution">
    <text evidence="5">Lacks conserved residue(s) required for the propagation of feature annotation.</text>
</comment>
<feature type="active site" description="Proton donor/acceptor" evidence="5">
    <location>
        <position position="144"/>
    </location>
</feature>
<dbReference type="PANTHER" id="PTHR43699:SF1">
    <property type="entry name" value="3-DEHYDROQUINATE DEHYDRATASE"/>
    <property type="match status" value="1"/>
</dbReference>
<comment type="catalytic activity">
    <reaction evidence="1 5">
        <text>3-dehydroquinate = 3-dehydroshikimate + H2O</text>
        <dbReference type="Rhea" id="RHEA:21096"/>
        <dbReference type="ChEBI" id="CHEBI:15377"/>
        <dbReference type="ChEBI" id="CHEBI:16630"/>
        <dbReference type="ChEBI" id="CHEBI:32364"/>
        <dbReference type="EC" id="4.2.1.10"/>
    </reaction>
</comment>
<dbReference type="Gene3D" id="3.20.20.70">
    <property type="entry name" value="Aldolase class I"/>
    <property type="match status" value="1"/>
</dbReference>
<protein>
    <recommendedName>
        <fullName evidence="5">3-dehydroquinate dehydratase</fullName>
        <shortName evidence="5">3-dehydroquinase</shortName>
        <ecNumber evidence="5">4.2.1.10</ecNumber>
    </recommendedName>
    <alternativeName>
        <fullName evidence="5">Type I DHQase</fullName>
    </alternativeName>
    <alternativeName>
        <fullName evidence="5">Type I dehydroquinase</fullName>
        <shortName evidence="5">DHQ1</shortName>
    </alternativeName>
</protein>
<evidence type="ECO:0000256" key="4">
    <source>
        <dbReference type="ARBA" id="ARBA00023270"/>
    </source>
</evidence>
<comment type="pathway">
    <text evidence="5">Metabolic intermediate biosynthesis; chorismate biosynthesis; chorismate from D-erythrose 4-phosphate and phosphoenolpyruvate: step 3/7.</text>
</comment>
<keyword evidence="2 5" id="KW-0057">Aromatic amino acid biosynthesis</keyword>
<feature type="active site" description="Schiff-base intermediate with substrate" evidence="5">
    <location>
        <position position="171"/>
    </location>
</feature>
<dbReference type="CDD" id="cd00502">
    <property type="entry name" value="DHQase_I"/>
    <property type="match status" value="1"/>
</dbReference>
<comment type="subunit">
    <text evidence="5">Homodimer.</text>
</comment>
<dbReference type="SUPFAM" id="SSF51569">
    <property type="entry name" value="Aldolase"/>
    <property type="match status" value="1"/>
</dbReference>
<dbReference type="Pfam" id="PF01487">
    <property type="entry name" value="DHquinase_I"/>
    <property type="match status" value="1"/>
</dbReference>
<feature type="binding site" evidence="5">
    <location>
        <position position="83"/>
    </location>
    <ligand>
        <name>3-dehydroquinate</name>
        <dbReference type="ChEBI" id="CHEBI:32364"/>
    </ligand>
</feature>
<dbReference type="GO" id="GO:0009073">
    <property type="term" value="P:aromatic amino acid family biosynthetic process"/>
    <property type="evidence" value="ECO:0007669"/>
    <property type="project" value="UniProtKB-KW"/>
</dbReference>
<dbReference type="KEGG" id="alka:J0B03_00695"/>
<gene>
    <name evidence="5 6" type="primary">aroD</name>
    <name evidence="6" type="ORF">J0B03_00695</name>
</gene>
<name>A0A974XHU9_9FIRM</name>
<dbReference type="PANTHER" id="PTHR43699">
    <property type="entry name" value="3-DEHYDROQUINATE DEHYDRATASE"/>
    <property type="match status" value="1"/>
</dbReference>
<dbReference type="Proteomes" id="UP000663499">
    <property type="component" value="Chromosome"/>
</dbReference>
<comment type="similarity">
    <text evidence="5">Belongs to the type-I 3-dehydroquinase family.</text>
</comment>
<dbReference type="GO" id="GO:0003855">
    <property type="term" value="F:3-dehydroquinate dehydratase activity"/>
    <property type="evidence" value="ECO:0007669"/>
    <property type="project" value="UniProtKB-UniRule"/>
</dbReference>
<dbReference type="NCBIfam" id="TIGR01093">
    <property type="entry name" value="aroD"/>
    <property type="match status" value="1"/>
</dbReference>
<dbReference type="InterPro" id="IPR050146">
    <property type="entry name" value="Type-I_3-dehydroquinase"/>
</dbReference>
<dbReference type="AlphaFoldDB" id="A0A974XHU9"/>
<proteinExistence type="inferred from homology"/>
<dbReference type="GO" id="GO:0009423">
    <property type="term" value="P:chorismate biosynthetic process"/>
    <property type="evidence" value="ECO:0007669"/>
    <property type="project" value="UniProtKB-UniRule"/>
</dbReference>
<dbReference type="GO" id="GO:0008652">
    <property type="term" value="P:amino acid biosynthetic process"/>
    <property type="evidence" value="ECO:0007669"/>
    <property type="project" value="UniProtKB-KW"/>
</dbReference>
<evidence type="ECO:0000313" key="6">
    <source>
        <dbReference type="EMBL" id="QSX08643.1"/>
    </source>
</evidence>
<comment type="function">
    <text evidence="5">Involved in the third step of the chorismate pathway, which leads to the biosynthesis of aromatic amino acids. Catalyzes the cis-dehydration of 3-dehydroquinate (DHQ) and introduces the first double bond of the aromatic ring to yield 3-dehydroshikimate.</text>
</comment>
<keyword evidence="4 5" id="KW-0704">Schiff base</keyword>
<evidence type="ECO:0000313" key="7">
    <source>
        <dbReference type="Proteomes" id="UP000663499"/>
    </source>
</evidence>
<dbReference type="GO" id="GO:0046279">
    <property type="term" value="P:3,4-dihydroxybenzoate biosynthetic process"/>
    <property type="evidence" value="ECO:0007669"/>
    <property type="project" value="TreeGrafter"/>
</dbReference>
<feature type="binding site" evidence="5">
    <location>
        <begin position="48"/>
        <end position="50"/>
    </location>
    <ligand>
        <name>3-dehydroquinate</name>
        <dbReference type="ChEBI" id="CHEBI:32364"/>
    </ligand>
</feature>
<feature type="binding site" evidence="5">
    <location>
        <position position="213"/>
    </location>
    <ligand>
        <name>3-dehydroquinate</name>
        <dbReference type="ChEBI" id="CHEBI:32364"/>
    </ligand>
</feature>
<evidence type="ECO:0000256" key="5">
    <source>
        <dbReference type="HAMAP-Rule" id="MF_00214"/>
    </source>
</evidence>
<keyword evidence="7" id="KW-1185">Reference proteome</keyword>
<dbReference type="EMBL" id="CP071444">
    <property type="protein sequence ID" value="QSX08643.1"/>
    <property type="molecule type" value="Genomic_DNA"/>
</dbReference>
<accession>A0A974XHU9</accession>
<dbReference type="FunFam" id="3.20.20.70:FF:000047">
    <property type="entry name" value="3-dehydroquinate dehydratase"/>
    <property type="match status" value="1"/>
</dbReference>
<reference evidence="6" key="1">
    <citation type="submission" date="2021-03" db="EMBL/GenBank/DDBJ databases">
        <title>Alkalibacter marinus sp. nov., isolated from tidal flat sediment.</title>
        <authorList>
            <person name="Namirimu T."/>
            <person name="Yang J.-A."/>
            <person name="Yang S.-H."/>
            <person name="Kim Y.-J."/>
            <person name="Kwon K.K."/>
        </authorList>
    </citation>
    <scope>NUCLEOTIDE SEQUENCE</scope>
    <source>
        <strain evidence="6">ES005</strain>
    </source>
</reference>
<dbReference type="InterPro" id="IPR013785">
    <property type="entry name" value="Aldolase_TIM"/>
</dbReference>
<evidence type="ECO:0000256" key="3">
    <source>
        <dbReference type="ARBA" id="ARBA00023239"/>
    </source>
</evidence>
<evidence type="ECO:0000256" key="2">
    <source>
        <dbReference type="ARBA" id="ARBA00023141"/>
    </source>
</evidence>
<dbReference type="RefSeq" id="WP_207299984.1">
    <property type="nucleotide sequence ID" value="NZ_CP071444.1"/>
</dbReference>
<feature type="binding site" evidence="5">
    <location>
        <position position="233"/>
    </location>
    <ligand>
        <name>3-dehydroquinate</name>
        <dbReference type="ChEBI" id="CHEBI:32364"/>
    </ligand>
</feature>
<keyword evidence="3 5" id="KW-0456">Lyase</keyword>
<feature type="binding site" evidence="5">
    <location>
        <position position="237"/>
    </location>
    <ligand>
        <name>3-dehydroquinate</name>
        <dbReference type="ChEBI" id="CHEBI:32364"/>
    </ligand>
</feature>
<sequence length="257" mass="27953">MKKSTVTIKNLKLNKENTNICVPVLEKTVVEAIKEGKQAGIAQPDLMEIRLDLLEENQLGNAQDIFIALRGHMPYLPLLATYRSQGEGGNGKMDAKGVFGLYRAIDASGCVDMVDLEMSWDPAILQEGLEHFTQKGVATLVSYHNFDGTPTVEEMVNQFIQGEQMGADLVKIAVMPQSPKDVAGLFAACANAWDVLTIPYVGISMGDLGKITRIGASTFGSCMTFAAEKNKTSAPGQIETTKLRRVLEILNDEDDTP</sequence>